<proteinExistence type="inferred from homology"/>
<keyword evidence="2" id="KW-0560">Oxidoreductase</keyword>
<dbReference type="AlphaFoldDB" id="A0A849KZ40"/>
<dbReference type="SUPFAM" id="SSF51735">
    <property type="entry name" value="NAD(P)-binding Rossmann-fold domains"/>
    <property type="match status" value="1"/>
</dbReference>
<dbReference type="SMART" id="SM00822">
    <property type="entry name" value="PKS_KR"/>
    <property type="match status" value="1"/>
</dbReference>
<reference evidence="4 5" key="1">
    <citation type="submission" date="2020-05" db="EMBL/GenBank/DDBJ databases">
        <title>Draft Genome Sequence of Ochrobactrum soli Isolated from Stable Fly Gut.</title>
        <authorList>
            <person name="Pileggi M.T."/>
            <person name="Vazhakkala L.J."/>
            <person name="Wong C.N."/>
        </authorList>
    </citation>
    <scope>NUCLEOTIDE SEQUENCE [LARGE SCALE GENOMIC DNA]</scope>
    <source>
        <strain evidence="4 5">MTP-C0764</strain>
    </source>
</reference>
<dbReference type="GO" id="GO:0016491">
    <property type="term" value="F:oxidoreductase activity"/>
    <property type="evidence" value="ECO:0007669"/>
    <property type="project" value="UniProtKB-KW"/>
</dbReference>
<dbReference type="Pfam" id="PF13561">
    <property type="entry name" value="adh_short_C2"/>
    <property type="match status" value="1"/>
</dbReference>
<dbReference type="InterPro" id="IPR020904">
    <property type="entry name" value="Sc_DH/Rdtase_CS"/>
</dbReference>
<gene>
    <name evidence="4" type="ORF">HKX02_25135</name>
</gene>
<organism evidence="4 5">
    <name type="scientific">Ochrobactrum soli</name>
    <dbReference type="NCBI Taxonomy" id="2448455"/>
    <lineage>
        <taxon>Bacteria</taxon>
        <taxon>Pseudomonadati</taxon>
        <taxon>Pseudomonadota</taxon>
        <taxon>Alphaproteobacteria</taxon>
        <taxon>Hyphomicrobiales</taxon>
        <taxon>Brucellaceae</taxon>
        <taxon>Brucella/Ochrobactrum group</taxon>
        <taxon>Ochrobactrum</taxon>
    </lineage>
</organism>
<evidence type="ECO:0000256" key="2">
    <source>
        <dbReference type="ARBA" id="ARBA00023002"/>
    </source>
</evidence>
<comment type="caution">
    <text evidence="4">The sequence shown here is derived from an EMBL/GenBank/DDBJ whole genome shotgun (WGS) entry which is preliminary data.</text>
</comment>
<sequence length="267" mass="27646">MKHDALCGGRIEVQQSQSANIGSGYFVDRTVLVTGGASGIGRAVTDKLVGLGAKVAVWDINAERLAECQSVHGERVLTANVNVADRASVEAAMDALVGSLGGVDHLLNNAGIIGQRMTVEDMNEPELDRVLGVNLKSAFYVSSAFIRAPSSRADRSVVNLSSIAARTGGMVGNIVYATTKGAIASFTVALAKELAPKARVNALAPGVINTEIQQDVFADPANIEAMANMIPLKRLGTAAEVANAAVWLLSGEASYITGVVVDVSGGR</sequence>
<feature type="domain" description="Ketoreductase" evidence="3">
    <location>
        <begin position="29"/>
        <end position="210"/>
    </location>
</feature>
<keyword evidence="5" id="KW-1185">Reference proteome</keyword>
<dbReference type="PANTHER" id="PTHR43639">
    <property type="entry name" value="OXIDOREDUCTASE, SHORT-CHAIN DEHYDROGENASE/REDUCTASE FAMILY (AFU_ORTHOLOGUE AFUA_5G02870)"/>
    <property type="match status" value="1"/>
</dbReference>
<dbReference type="InterPro" id="IPR057326">
    <property type="entry name" value="KR_dom"/>
</dbReference>
<name>A0A849KZ40_9HYPH</name>
<dbReference type="InterPro" id="IPR036291">
    <property type="entry name" value="NAD(P)-bd_dom_sf"/>
</dbReference>
<dbReference type="Proteomes" id="UP000574931">
    <property type="component" value="Unassembled WGS sequence"/>
</dbReference>
<dbReference type="Gene3D" id="3.40.50.720">
    <property type="entry name" value="NAD(P)-binding Rossmann-like Domain"/>
    <property type="match status" value="1"/>
</dbReference>
<protein>
    <submittedName>
        <fullName evidence="4">SDR family oxidoreductase</fullName>
    </submittedName>
</protein>
<evidence type="ECO:0000256" key="1">
    <source>
        <dbReference type="ARBA" id="ARBA00006484"/>
    </source>
</evidence>
<dbReference type="InterPro" id="IPR002347">
    <property type="entry name" value="SDR_fam"/>
</dbReference>
<evidence type="ECO:0000313" key="4">
    <source>
        <dbReference type="EMBL" id="NNU63516.1"/>
    </source>
</evidence>
<accession>A0A849KZ40</accession>
<evidence type="ECO:0000259" key="3">
    <source>
        <dbReference type="SMART" id="SM00822"/>
    </source>
</evidence>
<dbReference type="PROSITE" id="PS00061">
    <property type="entry name" value="ADH_SHORT"/>
    <property type="match status" value="1"/>
</dbReference>
<dbReference type="CDD" id="cd05233">
    <property type="entry name" value="SDR_c"/>
    <property type="match status" value="1"/>
</dbReference>
<dbReference type="PANTHER" id="PTHR43639:SF1">
    <property type="entry name" value="SHORT-CHAIN DEHYDROGENASE_REDUCTASE FAMILY PROTEIN"/>
    <property type="match status" value="1"/>
</dbReference>
<dbReference type="PRINTS" id="PR00081">
    <property type="entry name" value="GDHRDH"/>
</dbReference>
<dbReference type="FunFam" id="3.40.50.720:FF:000084">
    <property type="entry name" value="Short-chain dehydrogenase reductase"/>
    <property type="match status" value="1"/>
</dbReference>
<evidence type="ECO:0000313" key="5">
    <source>
        <dbReference type="Proteomes" id="UP000574931"/>
    </source>
</evidence>
<dbReference type="PRINTS" id="PR00080">
    <property type="entry name" value="SDRFAMILY"/>
</dbReference>
<dbReference type="EMBL" id="JABFCY010000029">
    <property type="protein sequence ID" value="NNU63516.1"/>
    <property type="molecule type" value="Genomic_DNA"/>
</dbReference>
<comment type="similarity">
    <text evidence="1">Belongs to the short-chain dehydrogenases/reductases (SDR) family.</text>
</comment>